<dbReference type="Pfam" id="PF01068">
    <property type="entry name" value="DNA_ligase_A_M"/>
    <property type="match status" value="1"/>
</dbReference>
<dbReference type="GO" id="GO:0006281">
    <property type="term" value="P:DNA repair"/>
    <property type="evidence" value="ECO:0007669"/>
    <property type="project" value="InterPro"/>
</dbReference>
<dbReference type="PANTHER" id="PTHR45674:SF4">
    <property type="entry name" value="DNA LIGASE 1"/>
    <property type="match status" value="1"/>
</dbReference>
<evidence type="ECO:0000259" key="3">
    <source>
        <dbReference type="PROSITE" id="PS50160"/>
    </source>
</evidence>
<gene>
    <name evidence="4" type="ORF">DFP98_113160</name>
</gene>
<dbReference type="SUPFAM" id="SSF56091">
    <property type="entry name" value="DNA ligase/mRNA capping enzyme, catalytic domain"/>
    <property type="match status" value="1"/>
</dbReference>
<keyword evidence="2 4" id="KW-0436">Ligase</keyword>
<dbReference type="Gene3D" id="3.30.470.30">
    <property type="entry name" value="DNA ligase/mRNA capping enzyme"/>
    <property type="match status" value="1"/>
</dbReference>
<evidence type="ECO:0000256" key="1">
    <source>
        <dbReference type="ARBA" id="ARBA00007572"/>
    </source>
</evidence>
<dbReference type="PANTHER" id="PTHR45674">
    <property type="entry name" value="DNA LIGASE 1/3 FAMILY MEMBER"/>
    <property type="match status" value="1"/>
</dbReference>
<dbReference type="Proteomes" id="UP000256977">
    <property type="component" value="Unassembled WGS sequence"/>
</dbReference>
<dbReference type="InterPro" id="IPR012310">
    <property type="entry name" value="DNA_ligase_ATP-dep_cent"/>
</dbReference>
<accession>A0A3D9JQN2</accession>
<protein>
    <submittedName>
        <fullName evidence="4">DNA ligase-1</fullName>
    </submittedName>
</protein>
<dbReference type="Gene3D" id="3.30.1490.70">
    <property type="match status" value="1"/>
</dbReference>
<feature type="domain" description="ATP-dependent DNA ligase family profile" evidence="3">
    <location>
        <begin position="64"/>
        <end position="164"/>
    </location>
</feature>
<comment type="caution">
    <text evidence="4">The sequence shown here is derived from an EMBL/GenBank/DDBJ whole genome shotgun (WGS) entry which is preliminary data.</text>
</comment>
<dbReference type="EMBL" id="QRDZ01000013">
    <property type="protein sequence ID" value="RED76099.1"/>
    <property type="molecule type" value="Genomic_DNA"/>
</dbReference>
<dbReference type="AlphaFoldDB" id="A0A3D9JQN2"/>
<evidence type="ECO:0000256" key="2">
    <source>
        <dbReference type="ARBA" id="ARBA00022598"/>
    </source>
</evidence>
<organism evidence="4 5">
    <name type="scientific">Cohnella phaseoli</name>
    <dbReference type="NCBI Taxonomy" id="456490"/>
    <lineage>
        <taxon>Bacteria</taxon>
        <taxon>Bacillati</taxon>
        <taxon>Bacillota</taxon>
        <taxon>Bacilli</taxon>
        <taxon>Bacillales</taxon>
        <taxon>Paenibacillaceae</taxon>
        <taxon>Cohnella</taxon>
    </lineage>
</organism>
<dbReference type="GO" id="GO:0006310">
    <property type="term" value="P:DNA recombination"/>
    <property type="evidence" value="ECO:0007669"/>
    <property type="project" value="InterPro"/>
</dbReference>
<dbReference type="GO" id="GO:0003910">
    <property type="term" value="F:DNA ligase (ATP) activity"/>
    <property type="evidence" value="ECO:0007669"/>
    <property type="project" value="InterPro"/>
</dbReference>
<evidence type="ECO:0000313" key="4">
    <source>
        <dbReference type="EMBL" id="RED76099.1"/>
    </source>
</evidence>
<comment type="similarity">
    <text evidence="1">Belongs to the ATP-dependent DNA ligase family.</text>
</comment>
<proteinExistence type="inferred from homology"/>
<evidence type="ECO:0000313" key="5">
    <source>
        <dbReference type="Proteomes" id="UP000256977"/>
    </source>
</evidence>
<dbReference type="PROSITE" id="PS50160">
    <property type="entry name" value="DNA_LIGASE_A3"/>
    <property type="match status" value="1"/>
</dbReference>
<keyword evidence="5" id="KW-1185">Reference proteome</keyword>
<name>A0A3D9JQN2_9BACL</name>
<sequence length="260" mass="30198">MESGYFVSNGNKIKLYSKNQDVTNRFPELHNPPISKGTIIDSELISTDERGHPDFEACLARFNSLKDKNKIHVCAFDILFYRGDNVMHLPLDRRLELLEKELRDTEYYSKARSFEGSAIQLFEIVKSFGLEGIVLKRADSRYLSSRSPCEPGTKGKRSWNWQKVINYSITHDILITGFSKRDYRWLIGKVERGIIRPLGTIELGVTVKARKMVWPKLQNSIIKENKDFVYVEPRISCTIKHRGYYKSGLMRLPVLEEIYL</sequence>
<reference evidence="4 5" key="1">
    <citation type="submission" date="2018-07" db="EMBL/GenBank/DDBJ databases">
        <title>Genomic Encyclopedia of Type Strains, Phase III (KMG-III): the genomes of soil and plant-associated and newly described type strains.</title>
        <authorList>
            <person name="Whitman W."/>
        </authorList>
    </citation>
    <scope>NUCLEOTIDE SEQUENCE [LARGE SCALE GENOMIC DNA]</scope>
    <source>
        <strain evidence="4 5">CECT 7287</strain>
    </source>
</reference>
<dbReference type="InterPro" id="IPR050191">
    <property type="entry name" value="ATP-dep_DNA_ligase"/>
</dbReference>
<dbReference type="GO" id="GO:0005524">
    <property type="term" value="F:ATP binding"/>
    <property type="evidence" value="ECO:0007669"/>
    <property type="project" value="InterPro"/>
</dbReference>